<evidence type="ECO:0000259" key="1">
    <source>
        <dbReference type="SMART" id="SM01321"/>
    </source>
</evidence>
<dbReference type="PANTHER" id="PTHR36966">
    <property type="entry name" value="REP-ASSOCIATED TYROSINE TRANSPOSASE"/>
    <property type="match status" value="1"/>
</dbReference>
<evidence type="ECO:0000313" key="2">
    <source>
        <dbReference type="EMBL" id="RCW30226.1"/>
    </source>
</evidence>
<proteinExistence type="predicted"/>
<dbReference type="GO" id="GO:0006313">
    <property type="term" value="P:DNA transposition"/>
    <property type="evidence" value="ECO:0007669"/>
    <property type="project" value="InterPro"/>
</dbReference>
<dbReference type="InterPro" id="IPR052715">
    <property type="entry name" value="RAYT_transposase"/>
</dbReference>
<sequence length="207" mass="25428">MTKFRNKYRIEGNRMRILNYSAPGQYFITNNIQDHHWILGHVANQKMVYSEYGEIVKKEVLKISEYHPRIILDEWVVMPNHFHLLIILKEYGFYNGISEVDDYNMQKNHEFYFSHKWWNKPKYQPTKKEVEEYCKLRRRMIIPKLMGKLQMKTSKDINILRKTPGTKNWQHDYHDHVIRRRASYINIKNYIINNPKNWKQDTFYDRA</sequence>
<dbReference type="InterPro" id="IPR036515">
    <property type="entry name" value="Transposase_17_sf"/>
</dbReference>
<dbReference type="GO" id="GO:0004803">
    <property type="term" value="F:transposase activity"/>
    <property type="evidence" value="ECO:0007669"/>
    <property type="project" value="InterPro"/>
</dbReference>
<dbReference type="Gene3D" id="3.30.70.1290">
    <property type="entry name" value="Transposase IS200-like"/>
    <property type="match status" value="1"/>
</dbReference>
<name>A0A368UN72_9BACT</name>
<reference evidence="2 3" key="1">
    <citation type="submission" date="2018-07" db="EMBL/GenBank/DDBJ databases">
        <title>Freshwater and sediment microbial communities from various areas in North America, analyzing microbe dynamics in response to fracking.</title>
        <authorList>
            <person name="Lamendella R."/>
        </authorList>
    </citation>
    <scope>NUCLEOTIDE SEQUENCE [LARGE SCALE GENOMIC DNA]</scope>
    <source>
        <strain evidence="2 3">160A</strain>
    </source>
</reference>
<gene>
    <name evidence="2" type="ORF">DFO77_12352</name>
</gene>
<dbReference type="RefSeq" id="WP_114437688.1">
    <property type="nucleotide sequence ID" value="NZ_QPIZ01000023.1"/>
</dbReference>
<dbReference type="SMART" id="SM01321">
    <property type="entry name" value="Y1_Tnp"/>
    <property type="match status" value="1"/>
</dbReference>
<dbReference type="EMBL" id="QPIZ01000023">
    <property type="protein sequence ID" value="RCW30226.1"/>
    <property type="molecule type" value="Genomic_DNA"/>
</dbReference>
<comment type="caution">
    <text evidence="2">The sequence shown here is derived from an EMBL/GenBank/DDBJ whole genome shotgun (WGS) entry which is preliminary data.</text>
</comment>
<accession>A0A368UN72</accession>
<evidence type="ECO:0000313" key="3">
    <source>
        <dbReference type="Proteomes" id="UP000252733"/>
    </source>
</evidence>
<feature type="domain" description="Transposase IS200-like" evidence="1">
    <location>
        <begin position="22"/>
        <end position="194"/>
    </location>
</feature>
<dbReference type="PANTHER" id="PTHR36966:SF1">
    <property type="entry name" value="REP-ASSOCIATED TYROSINE TRANSPOSASE"/>
    <property type="match status" value="1"/>
</dbReference>
<dbReference type="InterPro" id="IPR002686">
    <property type="entry name" value="Transposase_17"/>
</dbReference>
<protein>
    <recommendedName>
        <fullName evidence="1">Transposase IS200-like domain-containing protein</fullName>
    </recommendedName>
</protein>
<dbReference type="AlphaFoldDB" id="A0A368UN72"/>
<keyword evidence="3" id="KW-1185">Reference proteome</keyword>
<dbReference type="SUPFAM" id="SSF143422">
    <property type="entry name" value="Transposase IS200-like"/>
    <property type="match status" value="1"/>
</dbReference>
<dbReference type="Proteomes" id="UP000252733">
    <property type="component" value="Unassembled WGS sequence"/>
</dbReference>
<dbReference type="GO" id="GO:0043565">
    <property type="term" value="F:sequence-specific DNA binding"/>
    <property type="evidence" value="ECO:0007669"/>
    <property type="project" value="TreeGrafter"/>
</dbReference>
<organism evidence="2 3">
    <name type="scientific">Marinilabilia salmonicolor</name>
    <dbReference type="NCBI Taxonomy" id="989"/>
    <lineage>
        <taxon>Bacteria</taxon>
        <taxon>Pseudomonadati</taxon>
        <taxon>Bacteroidota</taxon>
        <taxon>Bacteroidia</taxon>
        <taxon>Marinilabiliales</taxon>
        <taxon>Marinilabiliaceae</taxon>
        <taxon>Marinilabilia</taxon>
    </lineage>
</organism>